<dbReference type="Pfam" id="PF00400">
    <property type="entry name" value="WD40"/>
    <property type="match status" value="3"/>
</dbReference>
<dbReference type="AlphaFoldDB" id="A0A8H6XRG3"/>
<dbReference type="Proteomes" id="UP000620124">
    <property type="component" value="Unassembled WGS sequence"/>
</dbReference>
<feature type="repeat" description="WD" evidence="1">
    <location>
        <begin position="227"/>
        <end position="268"/>
    </location>
</feature>
<dbReference type="InterPro" id="IPR001680">
    <property type="entry name" value="WD40_rpt"/>
</dbReference>
<dbReference type="InterPro" id="IPR011047">
    <property type="entry name" value="Quinoprotein_ADH-like_sf"/>
</dbReference>
<protein>
    <submittedName>
        <fullName evidence="2">Wd-40 repeat protein</fullName>
    </submittedName>
</protein>
<name>A0A8H6XRG3_9AGAR</name>
<sequence>MSFSSITSAEFFAVWKHSLSADFQQNGVSARSEPWVTETTKIAMNDRPGVAALSDDNSLLAVGVGHEIYVYDMAAPALLRTLPGRAGYTIEELEFQPRGRKIAAGSEKRHQESTESIVQVWDLDAPSKPPEQLDDAVKAAVTAASSILLQHWSVEDLESVNLQTKITEIFARGQVAVDARNGHILLGKLPSFESRPFSHDGRSLLYLPDRRNVAVLDVDTLTVRFRLSDHTGAVMWAETSPDDKVVATSSWDKTVRIWSMETGEVIHVLEGATIQSWAGAFSPDGELIAAGAGDKMARIWRVDTGELLHTLGGFGDWVRSLSFSPDNLHLAAGAGKGTLRVFNVGSGESEQTWQIDIETHQHAGSFTEVSGVRYTPGGDLFFHSSEGRVFGYRASGNLKWEAGEGVPWGWSPVSRDGSMLLTPLRDGPGVRVWKIDQESL</sequence>
<dbReference type="PROSITE" id="PS50294">
    <property type="entry name" value="WD_REPEATS_REGION"/>
    <property type="match status" value="1"/>
</dbReference>
<gene>
    <name evidence="2" type="ORF">MVEN_01661800</name>
</gene>
<feature type="repeat" description="WD" evidence="1">
    <location>
        <begin position="311"/>
        <end position="352"/>
    </location>
</feature>
<feature type="repeat" description="WD" evidence="1">
    <location>
        <begin position="280"/>
        <end position="310"/>
    </location>
</feature>
<dbReference type="InterPro" id="IPR015943">
    <property type="entry name" value="WD40/YVTN_repeat-like_dom_sf"/>
</dbReference>
<dbReference type="SUPFAM" id="SSF50998">
    <property type="entry name" value="Quinoprotein alcohol dehydrogenase-like"/>
    <property type="match status" value="2"/>
</dbReference>
<proteinExistence type="predicted"/>
<dbReference type="EMBL" id="JACAZI010000014">
    <property type="protein sequence ID" value="KAF7344990.1"/>
    <property type="molecule type" value="Genomic_DNA"/>
</dbReference>
<evidence type="ECO:0000313" key="2">
    <source>
        <dbReference type="EMBL" id="KAF7344990.1"/>
    </source>
</evidence>
<dbReference type="SMART" id="SM00320">
    <property type="entry name" value="WD40"/>
    <property type="match status" value="4"/>
</dbReference>
<dbReference type="OrthoDB" id="2911645at2759"/>
<reference evidence="2" key="1">
    <citation type="submission" date="2020-05" db="EMBL/GenBank/DDBJ databases">
        <title>Mycena genomes resolve the evolution of fungal bioluminescence.</title>
        <authorList>
            <person name="Tsai I.J."/>
        </authorList>
    </citation>
    <scope>NUCLEOTIDE SEQUENCE</scope>
    <source>
        <strain evidence="2">CCC161011</strain>
    </source>
</reference>
<evidence type="ECO:0000256" key="1">
    <source>
        <dbReference type="PROSITE-ProRule" id="PRU00221"/>
    </source>
</evidence>
<dbReference type="Gene3D" id="2.130.10.10">
    <property type="entry name" value="YVTN repeat-like/Quinoprotein amine dehydrogenase"/>
    <property type="match status" value="2"/>
</dbReference>
<keyword evidence="1" id="KW-0853">WD repeat</keyword>
<organism evidence="2 3">
    <name type="scientific">Mycena venus</name>
    <dbReference type="NCBI Taxonomy" id="2733690"/>
    <lineage>
        <taxon>Eukaryota</taxon>
        <taxon>Fungi</taxon>
        <taxon>Dikarya</taxon>
        <taxon>Basidiomycota</taxon>
        <taxon>Agaricomycotina</taxon>
        <taxon>Agaricomycetes</taxon>
        <taxon>Agaricomycetidae</taxon>
        <taxon>Agaricales</taxon>
        <taxon>Marasmiineae</taxon>
        <taxon>Mycenaceae</taxon>
        <taxon>Mycena</taxon>
    </lineage>
</organism>
<evidence type="ECO:0000313" key="3">
    <source>
        <dbReference type="Proteomes" id="UP000620124"/>
    </source>
</evidence>
<dbReference type="PANTHER" id="PTHR19879:SF9">
    <property type="entry name" value="TRANSCRIPTION INITIATION FACTOR TFIID SUBUNIT 5"/>
    <property type="match status" value="1"/>
</dbReference>
<dbReference type="PANTHER" id="PTHR19879">
    <property type="entry name" value="TRANSCRIPTION INITIATION FACTOR TFIID"/>
    <property type="match status" value="1"/>
</dbReference>
<accession>A0A8H6XRG3</accession>
<keyword evidence="3" id="KW-1185">Reference proteome</keyword>
<comment type="caution">
    <text evidence="2">The sequence shown here is derived from an EMBL/GenBank/DDBJ whole genome shotgun (WGS) entry which is preliminary data.</text>
</comment>
<dbReference type="PROSITE" id="PS50082">
    <property type="entry name" value="WD_REPEATS_2"/>
    <property type="match status" value="3"/>
</dbReference>